<dbReference type="GO" id="GO:0005929">
    <property type="term" value="C:cilium"/>
    <property type="evidence" value="ECO:0007669"/>
    <property type="project" value="GOC"/>
</dbReference>
<feature type="compositionally biased region" description="Basic and acidic residues" evidence="1">
    <location>
        <begin position="241"/>
        <end position="308"/>
    </location>
</feature>
<evidence type="ECO:0000256" key="1">
    <source>
        <dbReference type="SAM" id="MobiDB-lite"/>
    </source>
</evidence>
<keyword evidence="3" id="KW-1185">Reference proteome</keyword>
<feature type="region of interest" description="Disordered" evidence="1">
    <location>
        <begin position="1070"/>
        <end position="1101"/>
    </location>
</feature>
<feature type="compositionally biased region" description="Pro residues" evidence="1">
    <location>
        <begin position="1117"/>
        <end position="1129"/>
    </location>
</feature>
<dbReference type="GO" id="GO:0045504">
    <property type="term" value="F:dynein heavy chain binding"/>
    <property type="evidence" value="ECO:0007669"/>
    <property type="project" value="InterPro"/>
</dbReference>
<evidence type="ECO:0000313" key="3">
    <source>
        <dbReference type="Proteomes" id="UP001497482"/>
    </source>
</evidence>
<feature type="compositionally biased region" description="Basic and acidic residues" evidence="1">
    <location>
        <begin position="361"/>
        <end position="388"/>
    </location>
</feature>
<feature type="compositionally biased region" description="Basic and acidic residues" evidence="1">
    <location>
        <begin position="23"/>
        <end position="96"/>
    </location>
</feature>
<protein>
    <recommendedName>
        <fullName evidence="4">WD repeat-containing protein 60</fullName>
    </recommendedName>
</protein>
<dbReference type="GO" id="GO:0042073">
    <property type="term" value="P:intraciliary transport"/>
    <property type="evidence" value="ECO:0007669"/>
    <property type="project" value="InterPro"/>
</dbReference>
<evidence type="ECO:0000313" key="2">
    <source>
        <dbReference type="EMBL" id="CAL1597131.1"/>
    </source>
</evidence>
<feature type="compositionally biased region" description="Acidic residues" evidence="1">
    <location>
        <begin position="328"/>
        <end position="358"/>
    </location>
</feature>
<feature type="compositionally biased region" description="Basic and acidic residues" evidence="1">
    <location>
        <begin position="103"/>
        <end position="169"/>
    </location>
</feature>
<accession>A0AAV2L991</accession>
<feature type="region of interest" description="Disordered" evidence="1">
    <location>
        <begin position="507"/>
        <end position="533"/>
    </location>
</feature>
<dbReference type="Gene3D" id="2.130.10.10">
    <property type="entry name" value="YVTN repeat-like/Quinoprotein amine dehydrogenase"/>
    <property type="match status" value="2"/>
</dbReference>
<feature type="compositionally biased region" description="Basic and acidic residues" evidence="1">
    <location>
        <begin position="189"/>
        <end position="234"/>
    </location>
</feature>
<dbReference type="PANTHER" id="PTHR16022">
    <property type="entry name" value="WD REPEAT DOMAIN 60"/>
    <property type="match status" value="1"/>
</dbReference>
<feature type="compositionally biased region" description="Polar residues" evidence="1">
    <location>
        <begin position="994"/>
        <end position="1003"/>
    </location>
</feature>
<dbReference type="InterPro" id="IPR001680">
    <property type="entry name" value="WD40_rpt"/>
</dbReference>
<gene>
    <name evidence="2" type="ORF">KC01_LOCUS25688</name>
</gene>
<feature type="region of interest" description="Disordered" evidence="1">
    <location>
        <begin position="1113"/>
        <end position="1142"/>
    </location>
</feature>
<proteinExistence type="predicted"/>
<dbReference type="GO" id="GO:0045503">
    <property type="term" value="F:dynein light chain binding"/>
    <property type="evidence" value="ECO:0007669"/>
    <property type="project" value="InterPro"/>
</dbReference>
<evidence type="ECO:0008006" key="4">
    <source>
        <dbReference type="Google" id="ProtNLM"/>
    </source>
</evidence>
<dbReference type="InterPro" id="IPR015943">
    <property type="entry name" value="WD40/YVTN_repeat-like_dom_sf"/>
</dbReference>
<dbReference type="InterPro" id="IPR036322">
    <property type="entry name" value="WD40_repeat_dom_sf"/>
</dbReference>
<dbReference type="SMART" id="SM00320">
    <property type="entry name" value="WD40"/>
    <property type="match status" value="3"/>
</dbReference>
<organism evidence="2 3">
    <name type="scientific">Knipowitschia caucasica</name>
    <name type="common">Caucasian dwarf goby</name>
    <name type="synonym">Pomatoschistus caucasicus</name>
    <dbReference type="NCBI Taxonomy" id="637954"/>
    <lineage>
        <taxon>Eukaryota</taxon>
        <taxon>Metazoa</taxon>
        <taxon>Chordata</taxon>
        <taxon>Craniata</taxon>
        <taxon>Vertebrata</taxon>
        <taxon>Euteleostomi</taxon>
        <taxon>Actinopterygii</taxon>
        <taxon>Neopterygii</taxon>
        <taxon>Teleostei</taxon>
        <taxon>Neoteleostei</taxon>
        <taxon>Acanthomorphata</taxon>
        <taxon>Gobiaria</taxon>
        <taxon>Gobiiformes</taxon>
        <taxon>Gobioidei</taxon>
        <taxon>Gobiidae</taxon>
        <taxon>Gobiinae</taxon>
        <taxon>Knipowitschia</taxon>
    </lineage>
</organism>
<dbReference type="Proteomes" id="UP001497482">
    <property type="component" value="Chromosome 21"/>
</dbReference>
<sequence>MHTDKKKSKEDTWKPADLRRYIAEDGARGESRRHRGDSVDKYYKESRREVENYREEELKKQDVRRKEGSRDRRGDRERDRIREDRERDKDRSERGRGAANFTEKTDRRRDRDHTRDRERDKHRHSDKDKYTDEERLKMRQERDKEIRRHEREQGYNRESRGHVTVDKGGSESINKSNNERRERHREREKHKDEAEIGRSEKERRERHAERKHSERKERKEFQDEDRRKDKDDRERRHKEPRQHDEKQKHHGESREHRDQRKKEEENRRHHRDREAETERDKHRERRHKEEEDTEENMKERAQEKDKRSQQSNSSDTAKAGEAQMAADDYQEQEYEDDFEEYEDDFEDADESEDEDVQEQESVPKQELSAEKKEEIQAIQKAMDEENKRVGALSRQNPTETEEERPMESEKTESKTSQRGKFMDFVAAKQREVNKQVATKQKKRSTELLRLIDLDFTLTYSLLDLPPVNEYEMYIRNFGTANTKQAYVQCNEDNVERDIQTEEIELSEKWTQHPPENSGACGDPSISPKSQDASELNIDSKRLTTFLQSASQVMVMLLEEVQAGGRSLSKMKTQTEVLSFSDGSVQLNTNLPFLHGRCISLVHFSQVQKHTMISVHTSTTKPSSGPLDMHSLLCIWNIWEPSRPQRILMHESEVQCCCFSPGKATLVFAGTTVGSVVMWDLREHTSNNYRMDFGEDRWTFWHPSFSTDAAMSTSEYFSSVMAVEVVPSAAARDLRSEGSRLGTEDEATGLSFQLASLDECGILKFWVVVELPRADEAGSQTDSGLRPGSKVKLLHSSSLSVSDRMSHKLKTAPLQTLQLQFLPTDSNHFYIGTNMGIVHHGTTHGLKAHPRCYRCQEGEDRLFDINSISFSPFRHDLFLVGCGDGCVRLHAVKQEKPLLEWRDCCAGHSVVSVQWSQTRPAVFCVLDSNSNIYLWDLLRNEAEPVVTESQGKDRVTTVALFGDAGQQKTYSGVALAYESGKIDVQMMTRGEQRALHQSNTTSASGVIRTAQEEERGQQGDVDLDEDFDISFESDFKVKATSYIPPVVEELPPVEEPPPVPTPTIIPVVEEKKKKRKRKKKKAVTADEESEEEPAPLVPSAPVIPEKPVLKKKSVPEIPSLPPPLPLPTLPSSPAKKPASKPLPPLVPSPELPSFLQEFTNAEWFQQFFPDKTNIPSSPDSFYLLLLNFLCTCSAPIKPKILSVMETLHRQKQLQNEDQLYQKLLDTVPKMVSPNMSAGEQAVLGQLLNLLLSLKSVNQEFMKTLLTLTAYKELGLREKMLRVLKSLGVDEAEEWLWPQLETWESELHSKTNVWKSLHTSAHCLLNLWTAKYKDHTRDLFHSSAHKWKPSAFTAVDVVNHFCCVQKEGYLKAKQAAPSVNNSVILPRDCVSGPIYRLGETYCMTRRRKPKGFILPPLRDRPCLLHFPNYMSFPLPLIRLSLFNPDSEKYHLNFLNHRYYILEKSHVDYYR</sequence>
<feature type="compositionally biased region" description="Basic residues" evidence="1">
    <location>
        <begin position="1071"/>
        <end position="1081"/>
    </location>
</feature>
<name>A0AAV2L991_KNICA</name>
<reference evidence="2 3" key="1">
    <citation type="submission" date="2024-04" db="EMBL/GenBank/DDBJ databases">
        <authorList>
            <person name="Waldvogel A.-M."/>
            <person name="Schoenle A."/>
        </authorList>
    </citation>
    <scope>NUCLEOTIDE SEQUENCE [LARGE SCALE GENOMIC DNA]</scope>
</reference>
<feature type="region of interest" description="Disordered" evidence="1">
    <location>
        <begin position="23"/>
        <end position="417"/>
    </location>
</feature>
<dbReference type="PANTHER" id="PTHR16022:SF0">
    <property type="entry name" value="CYTOPLASMIC DYNEIN 2 INTERMEDIATE CHAIN 1"/>
    <property type="match status" value="1"/>
</dbReference>
<dbReference type="EMBL" id="OZ035843">
    <property type="protein sequence ID" value="CAL1597131.1"/>
    <property type="molecule type" value="Genomic_DNA"/>
</dbReference>
<dbReference type="GO" id="GO:0005868">
    <property type="term" value="C:cytoplasmic dynein complex"/>
    <property type="evidence" value="ECO:0007669"/>
    <property type="project" value="InterPro"/>
</dbReference>
<feature type="compositionally biased region" description="Basic and acidic residues" evidence="1">
    <location>
        <begin position="403"/>
        <end position="415"/>
    </location>
</feature>
<dbReference type="SUPFAM" id="SSF50978">
    <property type="entry name" value="WD40 repeat-like"/>
    <property type="match status" value="1"/>
</dbReference>
<dbReference type="InterPro" id="IPR042505">
    <property type="entry name" value="DYNC2I1"/>
</dbReference>
<feature type="region of interest" description="Disordered" evidence="1">
    <location>
        <begin position="992"/>
        <end position="1020"/>
    </location>
</feature>